<feature type="domain" description="NADP-dependent oxidoreductase" evidence="2">
    <location>
        <begin position="9"/>
        <end position="294"/>
    </location>
</feature>
<protein>
    <submittedName>
        <fullName evidence="3">D-threo-aldose 1-dehydrogenase</fullName>
    </submittedName>
</protein>
<dbReference type="AlphaFoldDB" id="A0A1G7W002"/>
<dbReference type="RefSeq" id="WP_091486995.1">
    <property type="nucleotide sequence ID" value="NZ_LT629692.1"/>
</dbReference>
<dbReference type="Pfam" id="PF00248">
    <property type="entry name" value="Aldo_ket_red"/>
    <property type="match status" value="1"/>
</dbReference>
<organism evidence="3 4">
    <name type="scientific">Microbacterium pygmaeum</name>
    <dbReference type="NCBI Taxonomy" id="370764"/>
    <lineage>
        <taxon>Bacteria</taxon>
        <taxon>Bacillati</taxon>
        <taxon>Actinomycetota</taxon>
        <taxon>Actinomycetes</taxon>
        <taxon>Micrococcales</taxon>
        <taxon>Microbacteriaceae</taxon>
        <taxon>Microbacterium</taxon>
    </lineage>
</organism>
<evidence type="ECO:0000259" key="2">
    <source>
        <dbReference type="Pfam" id="PF00248"/>
    </source>
</evidence>
<dbReference type="SUPFAM" id="SSF51430">
    <property type="entry name" value="NAD(P)-linked oxidoreductase"/>
    <property type="match status" value="1"/>
</dbReference>
<dbReference type="GO" id="GO:0016491">
    <property type="term" value="F:oxidoreductase activity"/>
    <property type="evidence" value="ECO:0007669"/>
    <property type="project" value="InterPro"/>
</dbReference>
<dbReference type="OrthoDB" id="9768851at2"/>
<evidence type="ECO:0000313" key="3">
    <source>
        <dbReference type="EMBL" id="SDG64989.1"/>
    </source>
</evidence>
<dbReference type="InterPro" id="IPR023210">
    <property type="entry name" value="NADP_OxRdtase_dom"/>
</dbReference>
<dbReference type="GO" id="GO:0005829">
    <property type="term" value="C:cytosol"/>
    <property type="evidence" value="ECO:0007669"/>
    <property type="project" value="TreeGrafter"/>
</dbReference>
<dbReference type="Gene3D" id="3.20.20.100">
    <property type="entry name" value="NADP-dependent oxidoreductase domain"/>
    <property type="match status" value="1"/>
</dbReference>
<dbReference type="PANTHER" id="PTHR42686:SF1">
    <property type="entry name" value="GH17980P-RELATED"/>
    <property type="match status" value="1"/>
</dbReference>
<dbReference type="STRING" id="370764.SAMN04489810_0895"/>
<dbReference type="Proteomes" id="UP000199009">
    <property type="component" value="Chromosome I"/>
</dbReference>
<evidence type="ECO:0000256" key="1">
    <source>
        <dbReference type="SAM" id="MobiDB-lite"/>
    </source>
</evidence>
<evidence type="ECO:0000313" key="4">
    <source>
        <dbReference type="Proteomes" id="UP000199009"/>
    </source>
</evidence>
<sequence>MHQPVFDDITVGTSPLGRDTRPGSPEEADAVATAIALLTGPFARVDTSNAYADGRSEEVLGTALAAVRERGERTTAEIVTKVDADPRTGAFDRDRVLRSYEESLARLGLERIGTLHLHDPYSVTTDQAFGPGGAVEGLRELRDAGAVDAIGIAAGPVPLMREYVATGMFDALLTHNRFTLVDRSASVLLEDARRRGMRTYNAAPFGAGILASGATPGATYGYRPAGAALTEWVERAERACAAHGISLRAAALHFSLRSPLVDSTVVGVSSPERLEQLVALRDVVVPDELWVELEGLGTAPSPLSDGEDAA</sequence>
<dbReference type="PANTHER" id="PTHR42686">
    <property type="entry name" value="GH17980P-RELATED"/>
    <property type="match status" value="1"/>
</dbReference>
<reference evidence="3 4" key="1">
    <citation type="submission" date="2016-10" db="EMBL/GenBank/DDBJ databases">
        <authorList>
            <person name="de Groot N.N."/>
        </authorList>
    </citation>
    <scope>NUCLEOTIDE SEQUENCE [LARGE SCALE GENOMIC DNA]</scope>
    <source>
        <strain evidence="3 4">DSM 23142</strain>
    </source>
</reference>
<dbReference type="CDD" id="cd19090">
    <property type="entry name" value="AKR_AKR15A-like"/>
    <property type="match status" value="1"/>
</dbReference>
<accession>A0A1G7W002</accession>
<keyword evidence="4" id="KW-1185">Reference proteome</keyword>
<gene>
    <name evidence="3" type="ORF">SAMN04489810_0895</name>
</gene>
<dbReference type="InterPro" id="IPR020471">
    <property type="entry name" value="AKR"/>
</dbReference>
<dbReference type="InterPro" id="IPR036812">
    <property type="entry name" value="NAD(P)_OxRdtase_dom_sf"/>
</dbReference>
<feature type="region of interest" description="Disordered" evidence="1">
    <location>
        <begin position="1"/>
        <end position="26"/>
    </location>
</feature>
<proteinExistence type="predicted"/>
<dbReference type="EMBL" id="LT629692">
    <property type="protein sequence ID" value="SDG64989.1"/>
    <property type="molecule type" value="Genomic_DNA"/>
</dbReference>
<name>A0A1G7W002_9MICO</name>